<dbReference type="Proteomes" id="UP001596407">
    <property type="component" value="Unassembled WGS sequence"/>
</dbReference>
<keyword evidence="5" id="KW-1185">Reference proteome</keyword>
<reference evidence="4 5" key="1">
    <citation type="journal article" date="2019" name="Int. J. Syst. Evol. Microbiol.">
        <title>The Global Catalogue of Microorganisms (GCM) 10K type strain sequencing project: providing services to taxonomists for standard genome sequencing and annotation.</title>
        <authorList>
            <consortium name="The Broad Institute Genomics Platform"/>
            <consortium name="The Broad Institute Genome Sequencing Center for Infectious Disease"/>
            <person name="Wu L."/>
            <person name="Ma J."/>
        </authorList>
    </citation>
    <scope>NUCLEOTIDE SEQUENCE [LARGE SCALE GENOMIC DNA]</scope>
    <source>
        <strain evidence="4 5">DT72</strain>
    </source>
</reference>
<organism evidence="4 5">
    <name type="scientific">Halorussus caseinilyticus</name>
    <dbReference type="NCBI Taxonomy" id="3034025"/>
    <lineage>
        <taxon>Archaea</taxon>
        <taxon>Methanobacteriati</taxon>
        <taxon>Methanobacteriota</taxon>
        <taxon>Stenosarchaea group</taxon>
        <taxon>Halobacteria</taxon>
        <taxon>Halobacteriales</taxon>
        <taxon>Haladaptataceae</taxon>
        <taxon>Halorussus</taxon>
    </lineage>
</organism>
<evidence type="ECO:0000256" key="1">
    <source>
        <dbReference type="ARBA" id="ARBA00022679"/>
    </source>
</evidence>
<dbReference type="GO" id="GO:0016746">
    <property type="term" value="F:acyltransferase activity"/>
    <property type="evidence" value="ECO:0007669"/>
    <property type="project" value="UniProtKB-KW"/>
</dbReference>
<dbReference type="Gene3D" id="3.40.630.30">
    <property type="match status" value="1"/>
</dbReference>
<protein>
    <submittedName>
        <fullName evidence="4">GNAT family N-acetyltransferase</fullName>
        <ecNumber evidence="4">2.3.1.-</ecNumber>
    </submittedName>
</protein>
<dbReference type="SUPFAM" id="SSF55729">
    <property type="entry name" value="Acyl-CoA N-acyltransferases (Nat)"/>
    <property type="match status" value="1"/>
</dbReference>
<dbReference type="InterPro" id="IPR050832">
    <property type="entry name" value="Bact_Acetyltransf"/>
</dbReference>
<keyword evidence="2 4" id="KW-0012">Acyltransferase</keyword>
<sequence>MVSVELGSIEDADAAADRWVELAADQRGFGSHLLADENRATIREAIARSAVSDELLVARDDAGELVGFVTFGVESSNYEQDATRGFVQNIYVVPDRRDEGVGSELLGAAETKLVDDGADTLALEMMADNRDARRFYRRHGYAPHRVELEKSVESDTLTKE</sequence>
<comment type="caution">
    <text evidence="4">The sequence shown here is derived from an EMBL/GenBank/DDBJ whole genome shotgun (WGS) entry which is preliminary data.</text>
</comment>
<dbReference type="GeneID" id="79303450"/>
<dbReference type="CDD" id="cd04301">
    <property type="entry name" value="NAT_SF"/>
    <property type="match status" value="1"/>
</dbReference>
<name>A0ABD5WHA0_9EURY</name>
<proteinExistence type="predicted"/>
<gene>
    <name evidence="4" type="ORF">ACFQJ6_07440</name>
</gene>
<evidence type="ECO:0000313" key="5">
    <source>
        <dbReference type="Proteomes" id="UP001596407"/>
    </source>
</evidence>
<evidence type="ECO:0000259" key="3">
    <source>
        <dbReference type="PROSITE" id="PS51186"/>
    </source>
</evidence>
<dbReference type="EMBL" id="JBHSZH010000005">
    <property type="protein sequence ID" value="MFC7079977.1"/>
    <property type="molecule type" value="Genomic_DNA"/>
</dbReference>
<dbReference type="InterPro" id="IPR016181">
    <property type="entry name" value="Acyl_CoA_acyltransferase"/>
</dbReference>
<dbReference type="AlphaFoldDB" id="A0ABD5WHA0"/>
<dbReference type="Pfam" id="PF00583">
    <property type="entry name" value="Acetyltransf_1"/>
    <property type="match status" value="1"/>
</dbReference>
<evidence type="ECO:0000256" key="2">
    <source>
        <dbReference type="ARBA" id="ARBA00023315"/>
    </source>
</evidence>
<dbReference type="PANTHER" id="PTHR43877">
    <property type="entry name" value="AMINOALKYLPHOSPHONATE N-ACETYLTRANSFERASE-RELATED-RELATED"/>
    <property type="match status" value="1"/>
</dbReference>
<dbReference type="RefSeq" id="WP_276278902.1">
    <property type="nucleotide sequence ID" value="NZ_CP119809.1"/>
</dbReference>
<keyword evidence="1 4" id="KW-0808">Transferase</keyword>
<feature type="domain" description="N-acetyltransferase" evidence="3">
    <location>
        <begin position="7"/>
        <end position="158"/>
    </location>
</feature>
<dbReference type="EC" id="2.3.1.-" evidence="4"/>
<dbReference type="PANTHER" id="PTHR43877:SF1">
    <property type="entry name" value="ACETYLTRANSFERASE"/>
    <property type="match status" value="1"/>
</dbReference>
<accession>A0ABD5WHA0</accession>
<dbReference type="PROSITE" id="PS51186">
    <property type="entry name" value="GNAT"/>
    <property type="match status" value="1"/>
</dbReference>
<evidence type="ECO:0000313" key="4">
    <source>
        <dbReference type="EMBL" id="MFC7079977.1"/>
    </source>
</evidence>
<dbReference type="InterPro" id="IPR000182">
    <property type="entry name" value="GNAT_dom"/>
</dbReference>